<dbReference type="RefSeq" id="WP_203223533.1">
    <property type="nucleotide sequence ID" value="NZ_JAETXL010000009.1"/>
</dbReference>
<evidence type="ECO:0000259" key="2">
    <source>
        <dbReference type="Pfam" id="PF18476"/>
    </source>
</evidence>
<sequence>MLDTNVLLDAYRFAAQARRELLDSLRKVGERLWIPHQVALEFHRNRVPVIVEHDAAYRDTIALLTEFRSKLHADFGGKLAELASRVALPEDQGSRLENLVLYGLDEAARELQKMRQLHGVPQDSLRRDEILLSLQQLLARKVGEPLTAKEEEEARNEAAKRISNKKPPGYLDRKKDDPHGDYLFWVQALGEAKKRKIPLLIVTRDVKDDWFWKQSGRTIGARPELVYECRQEAGVPLTLMSTQTFLFHASKHLSIAVSEETIRQADSLPSPSEEEGKRLTPLSGMSLAQKGRYLIDHLDQKRSEVISARFG</sequence>
<proteinExistence type="predicted"/>
<keyword evidence="4" id="KW-1185">Reference proteome</keyword>
<name>A0ABS1US46_9ACTN</name>
<protein>
    <submittedName>
        <fullName evidence="3">DUF4935 domain-containing protein</fullName>
    </submittedName>
</protein>
<evidence type="ECO:0000313" key="4">
    <source>
        <dbReference type="Proteomes" id="UP000661193"/>
    </source>
</evidence>
<dbReference type="Proteomes" id="UP000661193">
    <property type="component" value="Unassembled WGS sequence"/>
</dbReference>
<dbReference type="InterPro" id="IPR041578">
    <property type="entry name" value="PIN_8"/>
</dbReference>
<dbReference type="Pfam" id="PF18476">
    <property type="entry name" value="PIN_8"/>
    <property type="match status" value="1"/>
</dbReference>
<evidence type="ECO:0000313" key="3">
    <source>
        <dbReference type="EMBL" id="MBL6279184.1"/>
    </source>
</evidence>
<organism evidence="3 4">
    <name type="scientific">Micromonospora fiedleri</name>
    <dbReference type="NCBI Taxonomy" id="1157498"/>
    <lineage>
        <taxon>Bacteria</taxon>
        <taxon>Bacillati</taxon>
        <taxon>Actinomycetota</taxon>
        <taxon>Actinomycetes</taxon>
        <taxon>Micromonosporales</taxon>
        <taxon>Micromonosporaceae</taxon>
        <taxon>Micromonospora</taxon>
    </lineage>
</organism>
<feature type="region of interest" description="Disordered" evidence="1">
    <location>
        <begin position="146"/>
        <end position="174"/>
    </location>
</feature>
<accession>A0ABS1US46</accession>
<reference evidence="3 4" key="1">
    <citation type="submission" date="2021-01" db="EMBL/GenBank/DDBJ databases">
        <title>Genome sequencing of Micromonospora fiedleri MG-37.</title>
        <authorList>
            <person name="Moreland P.E.J."/>
            <person name="Stach J.E.M."/>
        </authorList>
    </citation>
    <scope>NUCLEOTIDE SEQUENCE [LARGE SCALE GENOMIC DNA]</scope>
    <source>
        <strain evidence="3 4">MG-37</strain>
    </source>
</reference>
<comment type="caution">
    <text evidence="3">The sequence shown here is derived from an EMBL/GenBank/DDBJ whole genome shotgun (WGS) entry which is preliminary data.</text>
</comment>
<dbReference type="EMBL" id="JAETXL010000009">
    <property type="protein sequence ID" value="MBL6279184.1"/>
    <property type="molecule type" value="Genomic_DNA"/>
</dbReference>
<gene>
    <name evidence="3" type="ORF">JMF97_23800</name>
</gene>
<evidence type="ECO:0000256" key="1">
    <source>
        <dbReference type="SAM" id="MobiDB-lite"/>
    </source>
</evidence>
<feature type="domain" description="PIN like" evidence="2">
    <location>
        <begin position="2"/>
        <end position="225"/>
    </location>
</feature>